<comment type="caution">
    <text evidence="3">The sequence shown here is derived from an EMBL/GenBank/DDBJ whole genome shotgun (WGS) entry which is preliminary data.</text>
</comment>
<dbReference type="InterPro" id="IPR045619">
    <property type="entry name" value="DUF6443"/>
</dbReference>
<sequence>MKKYILILIPLLIASSGLKAQTLSNDNFVYTASPKKAVQSANYNTLTKDEINQNVTYFDGLGRPVQTIAIGQGGTGQDIITPIEYDGFGRQIKDYLPYAAANGSTSYPKIDPAAAITAAITYYSGKYENAGNPFSEKQLEASPLNRILKQGAPGVPWNMGGGHEIKLDYQINTSSDAVKFYKATTNWLAGSGLYDITLSDQGNYAQKELYKNITYDENTTASPSESSGSTVEFKNKEGQVILKRTY</sequence>
<feature type="non-terminal residue" evidence="3">
    <location>
        <position position="246"/>
    </location>
</feature>
<keyword evidence="1" id="KW-0732">Signal</keyword>
<dbReference type="EMBL" id="MUGS01000013">
    <property type="protein sequence ID" value="OXG07318.1"/>
    <property type="molecule type" value="Genomic_DNA"/>
</dbReference>
<keyword evidence="4" id="KW-1185">Reference proteome</keyword>
<proteinExistence type="predicted"/>
<accession>A0A227PDF3</accession>
<dbReference type="Proteomes" id="UP000214684">
    <property type="component" value="Unassembled WGS sequence"/>
</dbReference>
<evidence type="ECO:0000259" key="2">
    <source>
        <dbReference type="Pfam" id="PF20041"/>
    </source>
</evidence>
<feature type="domain" description="DUF6443" evidence="2">
    <location>
        <begin position="31"/>
        <end position="170"/>
    </location>
</feature>
<evidence type="ECO:0000256" key="1">
    <source>
        <dbReference type="SAM" id="SignalP"/>
    </source>
</evidence>
<evidence type="ECO:0000313" key="4">
    <source>
        <dbReference type="Proteomes" id="UP000214684"/>
    </source>
</evidence>
<name>A0A227PDF3_9FLAO</name>
<evidence type="ECO:0000313" key="3">
    <source>
        <dbReference type="EMBL" id="OXG07318.1"/>
    </source>
</evidence>
<feature type="chain" id="PRO_5012578916" description="DUF6443 domain-containing protein" evidence="1">
    <location>
        <begin position="21"/>
        <end position="246"/>
    </location>
</feature>
<protein>
    <recommendedName>
        <fullName evidence="2">DUF6443 domain-containing protein</fullName>
    </recommendedName>
</protein>
<feature type="signal peptide" evidence="1">
    <location>
        <begin position="1"/>
        <end position="20"/>
    </location>
</feature>
<dbReference type="RefSeq" id="WP_244285379.1">
    <property type="nucleotide sequence ID" value="NZ_MUGS01000013.1"/>
</dbReference>
<gene>
    <name evidence="3" type="ORF">B0A64_08590</name>
</gene>
<dbReference type="Pfam" id="PF20041">
    <property type="entry name" value="DUF6443"/>
    <property type="match status" value="1"/>
</dbReference>
<reference evidence="3 4" key="1">
    <citation type="submission" date="2016-11" db="EMBL/GenBank/DDBJ databases">
        <title>Whole genomes of Flavobacteriaceae.</title>
        <authorList>
            <person name="Stine C."/>
            <person name="Li C."/>
            <person name="Tadesse D."/>
        </authorList>
    </citation>
    <scope>NUCLEOTIDE SEQUENCE [LARGE SCALE GENOMIC DNA]</scope>
    <source>
        <strain evidence="3 4">DSM 24704</strain>
    </source>
</reference>
<organism evidence="3 4">
    <name type="scientific">Flavobacterium araucananum</name>
    <dbReference type="NCBI Taxonomy" id="946678"/>
    <lineage>
        <taxon>Bacteria</taxon>
        <taxon>Pseudomonadati</taxon>
        <taxon>Bacteroidota</taxon>
        <taxon>Flavobacteriia</taxon>
        <taxon>Flavobacteriales</taxon>
        <taxon>Flavobacteriaceae</taxon>
        <taxon>Flavobacterium</taxon>
    </lineage>
</organism>
<dbReference type="AlphaFoldDB" id="A0A227PDF3"/>